<accession>A0A1M7S6K8</accession>
<reference evidence="2" key="1">
    <citation type="submission" date="2016-12" db="EMBL/GenBank/DDBJ databases">
        <authorList>
            <person name="Varghese N."/>
            <person name="Submissions S."/>
        </authorList>
    </citation>
    <scope>NUCLEOTIDE SEQUENCE [LARGE SCALE GENOMIC DNA]</scope>
    <source>
        <strain evidence="2">DSM 11032</strain>
    </source>
</reference>
<evidence type="ECO:0000313" key="1">
    <source>
        <dbReference type="EMBL" id="SHN54319.1"/>
    </source>
</evidence>
<sequence>MNFRAAPQFVAFVKSVLNQWGGVHCESDTVSLLYTLPRLRELP</sequence>
<dbReference type="AlphaFoldDB" id="A0A1M7S6K8"/>
<name>A0A1M7S6K8_9SPHN</name>
<evidence type="ECO:0000313" key="2">
    <source>
        <dbReference type="Proteomes" id="UP000184391"/>
    </source>
</evidence>
<protein>
    <submittedName>
        <fullName evidence="1">Uncharacterized protein</fullName>
    </submittedName>
</protein>
<dbReference type="Proteomes" id="UP000184391">
    <property type="component" value="Unassembled WGS sequence"/>
</dbReference>
<proteinExistence type="predicted"/>
<organism evidence="1 2">
    <name type="scientific">Erythrobacter sanguineus</name>
    <dbReference type="NCBI Taxonomy" id="198312"/>
    <lineage>
        <taxon>Bacteria</taxon>
        <taxon>Pseudomonadati</taxon>
        <taxon>Pseudomonadota</taxon>
        <taxon>Alphaproteobacteria</taxon>
        <taxon>Sphingomonadales</taxon>
        <taxon>Erythrobacteraceae</taxon>
        <taxon>Erythrobacter/Porphyrobacter group</taxon>
        <taxon>Erythrobacter</taxon>
    </lineage>
</organism>
<keyword evidence="2" id="KW-1185">Reference proteome</keyword>
<gene>
    <name evidence="1" type="ORF">SAMN02745193_01151</name>
</gene>
<dbReference type="EMBL" id="FRDF01000005">
    <property type="protein sequence ID" value="SHN54319.1"/>
    <property type="molecule type" value="Genomic_DNA"/>
</dbReference>